<gene>
    <name evidence="3" type="ORF">A3770_01p09270</name>
</gene>
<dbReference type="AlphaFoldDB" id="A0A5B8MDC2"/>
<accession>A0A5B8MDC2</accession>
<keyword evidence="2" id="KW-0812">Transmembrane</keyword>
<reference evidence="3 4" key="1">
    <citation type="submission" date="2018-07" db="EMBL/GenBank/DDBJ databases">
        <title>The complete nuclear genome of the prasinophyte Chloropicon primus (CCMP1205).</title>
        <authorList>
            <person name="Pombert J.-F."/>
            <person name="Otis C."/>
            <person name="Turmel M."/>
            <person name="Lemieux C."/>
        </authorList>
    </citation>
    <scope>NUCLEOTIDE SEQUENCE [LARGE SCALE GENOMIC DNA]</scope>
    <source>
        <strain evidence="3 4">CCMP1205</strain>
    </source>
</reference>
<evidence type="ECO:0000256" key="1">
    <source>
        <dbReference type="SAM" id="MobiDB-lite"/>
    </source>
</evidence>
<name>A0A5B8MDC2_9CHLO</name>
<feature type="compositionally biased region" description="Polar residues" evidence="1">
    <location>
        <begin position="63"/>
        <end position="72"/>
    </location>
</feature>
<evidence type="ECO:0000256" key="2">
    <source>
        <dbReference type="SAM" id="Phobius"/>
    </source>
</evidence>
<evidence type="ECO:0000313" key="3">
    <source>
        <dbReference type="EMBL" id="QDZ18409.1"/>
    </source>
</evidence>
<sequence>MEVMGRGQSIRGRLLRRGSVQQGSPQQRGRRGHLGGLIRDLTGGRSSRGILRSASEGEETKTTTEVASSSEKFTFPTVEETKRAAAKTAPPKSRNIDRADLYTDNWAGDTYQGSGVNILTVLVGIGLGVPLVGLVFAYLTWGELWGT</sequence>
<proteinExistence type="predicted"/>
<feature type="compositionally biased region" description="Low complexity" evidence="1">
    <location>
        <begin position="17"/>
        <end position="27"/>
    </location>
</feature>
<keyword evidence="2" id="KW-0472">Membrane</keyword>
<dbReference type="Proteomes" id="UP000316726">
    <property type="component" value="Chromosome 1"/>
</dbReference>
<dbReference type="EMBL" id="CP031034">
    <property type="protein sequence ID" value="QDZ18409.1"/>
    <property type="molecule type" value="Genomic_DNA"/>
</dbReference>
<protein>
    <submittedName>
        <fullName evidence="3">Uncharacterized protein</fullName>
    </submittedName>
</protein>
<organism evidence="3 4">
    <name type="scientific">Chloropicon primus</name>
    <dbReference type="NCBI Taxonomy" id="1764295"/>
    <lineage>
        <taxon>Eukaryota</taxon>
        <taxon>Viridiplantae</taxon>
        <taxon>Chlorophyta</taxon>
        <taxon>Chloropicophyceae</taxon>
        <taxon>Chloropicales</taxon>
        <taxon>Chloropicaceae</taxon>
        <taxon>Chloropicon</taxon>
    </lineage>
</organism>
<feature type="transmembrane region" description="Helical" evidence="2">
    <location>
        <begin position="118"/>
        <end position="141"/>
    </location>
</feature>
<evidence type="ECO:0000313" key="4">
    <source>
        <dbReference type="Proteomes" id="UP000316726"/>
    </source>
</evidence>
<feature type="region of interest" description="Disordered" evidence="1">
    <location>
        <begin position="1"/>
        <end position="72"/>
    </location>
</feature>
<keyword evidence="2" id="KW-1133">Transmembrane helix</keyword>
<keyword evidence="4" id="KW-1185">Reference proteome</keyword>